<organism evidence="6 7">
    <name type="scientific">Brevibacterium salitolerans</name>
    <dbReference type="NCBI Taxonomy" id="1403566"/>
    <lineage>
        <taxon>Bacteria</taxon>
        <taxon>Bacillati</taxon>
        <taxon>Actinomycetota</taxon>
        <taxon>Actinomycetes</taxon>
        <taxon>Micrococcales</taxon>
        <taxon>Brevibacteriaceae</taxon>
        <taxon>Brevibacterium</taxon>
    </lineage>
</organism>
<gene>
    <name evidence="6" type="ORF">GCM10009823_30540</name>
</gene>
<dbReference type="SMART" id="SM01208">
    <property type="entry name" value="G5"/>
    <property type="match status" value="1"/>
</dbReference>
<keyword evidence="3" id="KW-0378">Hydrolase</keyword>
<dbReference type="CDD" id="cd13925">
    <property type="entry name" value="RPF"/>
    <property type="match status" value="1"/>
</dbReference>
<accession>A0ABN2X7H0</accession>
<dbReference type="InterPro" id="IPR023346">
    <property type="entry name" value="Lysozyme-like_dom_sf"/>
</dbReference>
<dbReference type="Pfam" id="PF03990">
    <property type="entry name" value="DUF348"/>
    <property type="match status" value="3"/>
</dbReference>
<dbReference type="InterPro" id="IPR010618">
    <property type="entry name" value="RPF"/>
</dbReference>
<dbReference type="Gene3D" id="1.10.530.10">
    <property type="match status" value="1"/>
</dbReference>
<feature type="signal peptide" evidence="4">
    <location>
        <begin position="1"/>
        <end position="23"/>
    </location>
</feature>
<dbReference type="Pfam" id="PF06737">
    <property type="entry name" value="Transglycosylas"/>
    <property type="match status" value="1"/>
</dbReference>
<evidence type="ECO:0000313" key="6">
    <source>
        <dbReference type="EMBL" id="GAA2105240.1"/>
    </source>
</evidence>
<keyword evidence="7" id="KW-1185">Reference proteome</keyword>
<dbReference type="EMBL" id="BAAAPZ010000018">
    <property type="protein sequence ID" value="GAA2105240.1"/>
    <property type="molecule type" value="Genomic_DNA"/>
</dbReference>
<protein>
    <recommendedName>
        <fullName evidence="5">G5 domain-containing protein</fullName>
    </recommendedName>
</protein>
<comment type="similarity">
    <text evidence="1">Belongs to the transglycosylase family. Rpf subfamily.</text>
</comment>
<dbReference type="Gene3D" id="2.20.230.10">
    <property type="entry name" value="Resuscitation-promoting factor rpfb"/>
    <property type="match status" value="1"/>
</dbReference>
<feature type="chain" id="PRO_5047199016" description="G5 domain-containing protein" evidence="4">
    <location>
        <begin position="24"/>
        <end position="388"/>
    </location>
</feature>
<dbReference type="PROSITE" id="PS51109">
    <property type="entry name" value="G5"/>
    <property type="match status" value="1"/>
</dbReference>
<evidence type="ECO:0000259" key="5">
    <source>
        <dbReference type="PROSITE" id="PS51109"/>
    </source>
</evidence>
<dbReference type="Pfam" id="PF07501">
    <property type="entry name" value="G5"/>
    <property type="match status" value="1"/>
</dbReference>
<reference evidence="6 7" key="1">
    <citation type="journal article" date="2019" name="Int. J. Syst. Evol. Microbiol.">
        <title>The Global Catalogue of Microorganisms (GCM) 10K type strain sequencing project: providing services to taxonomists for standard genome sequencing and annotation.</title>
        <authorList>
            <consortium name="The Broad Institute Genomics Platform"/>
            <consortium name="The Broad Institute Genome Sequencing Center for Infectious Disease"/>
            <person name="Wu L."/>
            <person name="Ma J."/>
        </authorList>
    </citation>
    <scope>NUCLEOTIDE SEQUENCE [LARGE SCALE GENOMIC DNA]</scope>
    <source>
        <strain evidence="6 7">JCM 15900</strain>
    </source>
</reference>
<comment type="caution">
    <text evidence="6">The sequence shown here is derived from an EMBL/GenBank/DDBJ whole genome shotgun (WGS) entry which is preliminary data.</text>
</comment>
<dbReference type="Proteomes" id="UP001500984">
    <property type="component" value="Unassembled WGS sequence"/>
</dbReference>
<dbReference type="SUPFAM" id="SSF53955">
    <property type="entry name" value="Lysozyme-like"/>
    <property type="match status" value="1"/>
</dbReference>
<dbReference type="InterPro" id="IPR007137">
    <property type="entry name" value="DUF348"/>
</dbReference>
<feature type="domain" description="G5" evidence="5">
    <location>
        <begin position="198"/>
        <end position="278"/>
    </location>
</feature>
<evidence type="ECO:0000256" key="1">
    <source>
        <dbReference type="ARBA" id="ARBA00010830"/>
    </source>
</evidence>
<dbReference type="RefSeq" id="WP_344338252.1">
    <property type="nucleotide sequence ID" value="NZ_BAAAPZ010000018.1"/>
</dbReference>
<evidence type="ECO:0000256" key="2">
    <source>
        <dbReference type="ARBA" id="ARBA00022729"/>
    </source>
</evidence>
<evidence type="ECO:0000256" key="4">
    <source>
        <dbReference type="SAM" id="SignalP"/>
    </source>
</evidence>
<keyword evidence="2 4" id="KW-0732">Signal</keyword>
<proteinExistence type="inferred from homology"/>
<evidence type="ECO:0000313" key="7">
    <source>
        <dbReference type="Proteomes" id="UP001500984"/>
    </source>
</evidence>
<evidence type="ECO:0000256" key="3">
    <source>
        <dbReference type="ARBA" id="ARBA00022801"/>
    </source>
</evidence>
<sequence>MKRKGIHIAGQAVVITAMVGATAAFVGFNKTVDLVVDGEHQQVRTFSDSVEEVLAGQNLDLAQDDRVQPGTDASVTRGMDIVVNTEKDVALTLDGVSYDETTHANTVDEALADLGVDPAGAEISVAGDAPLDSAGATELTVVTPKTVTVRADGETVPVEGTPATTGEALELAGVAVDETDVVSAPLTAPIASGQTVDVMRTETKTETVEETVKKKVTEKKTDKMVEGGKKVEQKGHNGKREVTYEVGLLDGEEVSRVEKDEKVLEKPKEEIVLVGTGDPTDPDSYEISPDGQEGGSMSTAAIKEMLGGPSSPWYKIAQCESEFNPKAVNRSNNRYFGLFQFGIPTWEGVGGSGNPADASPQEQFMRAKMLQERAGWSQWECAGMVGVG</sequence>
<name>A0ABN2X7H0_9MICO</name>
<dbReference type="InterPro" id="IPR011098">
    <property type="entry name" value="G5_dom"/>
</dbReference>